<feature type="region of interest" description="Disordered" evidence="1">
    <location>
        <begin position="1"/>
        <end position="28"/>
    </location>
</feature>
<dbReference type="Proteomes" id="UP001175097">
    <property type="component" value="Unassembled WGS sequence"/>
</dbReference>
<evidence type="ECO:0000313" key="2">
    <source>
        <dbReference type="EMBL" id="MDN4608641.1"/>
    </source>
</evidence>
<evidence type="ECO:0000256" key="1">
    <source>
        <dbReference type="SAM" id="MobiDB-lite"/>
    </source>
</evidence>
<name>A0ABT8JVR2_9BACL</name>
<reference evidence="2" key="1">
    <citation type="submission" date="2023-03" db="EMBL/GenBank/DDBJ databases">
        <title>MT1 and MT2 Draft Genomes of Novel Species.</title>
        <authorList>
            <person name="Venkateswaran K."/>
        </authorList>
    </citation>
    <scope>NUCLEOTIDE SEQUENCE</scope>
    <source>
        <strain evidence="2">F6_3S_P_2</strain>
    </source>
</reference>
<dbReference type="EMBL" id="JAROCC010000012">
    <property type="protein sequence ID" value="MDN4608641.1"/>
    <property type="molecule type" value="Genomic_DNA"/>
</dbReference>
<proteinExistence type="predicted"/>
<gene>
    <name evidence="2" type="ORF">P5G49_14360</name>
</gene>
<evidence type="ECO:0000313" key="3">
    <source>
        <dbReference type="Proteomes" id="UP001175097"/>
    </source>
</evidence>
<dbReference type="RefSeq" id="WP_301244843.1">
    <property type="nucleotide sequence ID" value="NZ_JAROCC010000012.1"/>
</dbReference>
<protein>
    <submittedName>
        <fullName evidence="2">Uncharacterized protein</fullName>
    </submittedName>
</protein>
<keyword evidence="3" id="KW-1185">Reference proteome</keyword>
<comment type="caution">
    <text evidence="2">The sequence shown here is derived from an EMBL/GenBank/DDBJ whole genome shotgun (WGS) entry which is preliminary data.</text>
</comment>
<accession>A0ABT8JVR2</accession>
<sequence>MITSRQLYHEEPQERPLMPTRQATSTPATPVKIARIVVSARYYDSSRGDTVTINAVDMETGDIIAAKTISGMLSPARIFTAKNEVKTNIIEAGYTVEGE</sequence>
<organism evidence="2 3">
    <name type="scientific">Sporosarcina highlanderae</name>
    <dbReference type="NCBI Taxonomy" id="3035916"/>
    <lineage>
        <taxon>Bacteria</taxon>
        <taxon>Bacillati</taxon>
        <taxon>Bacillota</taxon>
        <taxon>Bacilli</taxon>
        <taxon>Bacillales</taxon>
        <taxon>Caryophanaceae</taxon>
        <taxon>Sporosarcina</taxon>
    </lineage>
</organism>